<evidence type="ECO:0000313" key="11">
    <source>
        <dbReference type="Proteomes" id="UP001055804"/>
    </source>
</evidence>
<dbReference type="PROSITE" id="PS50893">
    <property type="entry name" value="ABC_TRANSPORTER_2"/>
    <property type="match status" value="1"/>
</dbReference>
<protein>
    <submittedName>
        <fullName evidence="10">Phosphate ABC transporter ATP-binding protein</fullName>
    </submittedName>
</protein>
<feature type="domain" description="ABC transporter" evidence="9">
    <location>
        <begin position="10"/>
        <end position="235"/>
    </location>
</feature>
<comment type="similarity">
    <text evidence="2">Belongs to the ABC transporter superfamily.</text>
</comment>
<dbReference type="InterPro" id="IPR017871">
    <property type="entry name" value="ABC_transporter-like_CS"/>
</dbReference>
<dbReference type="PANTHER" id="PTHR43166:SF9">
    <property type="entry name" value="GLUTAMATE_ASPARTATE IMPORT ATP-BINDING PROTEIN GLTL"/>
    <property type="match status" value="1"/>
</dbReference>
<dbReference type="InterPro" id="IPR027417">
    <property type="entry name" value="P-loop_NTPase"/>
</dbReference>
<accession>A0A9J6PBX5</accession>
<evidence type="ECO:0000256" key="8">
    <source>
        <dbReference type="ARBA" id="ARBA00023136"/>
    </source>
</evidence>
<comment type="subcellular location">
    <subcellularLocation>
        <location evidence="1">Cell membrane</location>
        <topology evidence="1">Peripheral membrane protein</topology>
    </subcellularLocation>
</comment>
<sequence>MHGPLGVLPLYVRGLSFEAGGARLLDGVSFDLQPGERLVVIGPNGAGKSLLLRLCHGLLTPASGSVSWGTAPGALALKRRAMVFQRPLMLRRSALANITHALGAQGMARPEREERAATSLARFGLTHLARRPARVLSGGEQQRLAIARAWAMRPEVLLLDEPTSALDPTATRAIEEMIMACHADGMTIVMTTHEMGQARRMADRILFLNKGRLVEEAPAERFFTAPATQDARRFLNGDLLS</sequence>
<dbReference type="SUPFAM" id="SSF52540">
    <property type="entry name" value="P-loop containing nucleoside triphosphate hydrolases"/>
    <property type="match status" value="1"/>
</dbReference>
<dbReference type="GO" id="GO:0005524">
    <property type="term" value="F:ATP binding"/>
    <property type="evidence" value="ECO:0007669"/>
    <property type="project" value="UniProtKB-KW"/>
</dbReference>
<dbReference type="SMART" id="SM00382">
    <property type="entry name" value="AAA"/>
    <property type="match status" value="1"/>
</dbReference>
<keyword evidence="4" id="KW-1003">Cell membrane</keyword>
<evidence type="ECO:0000256" key="6">
    <source>
        <dbReference type="ARBA" id="ARBA00022741"/>
    </source>
</evidence>
<keyword evidence="7 10" id="KW-0067">ATP-binding</keyword>
<organism evidence="10 11">
    <name type="scientific">Futiania mangrovi</name>
    <dbReference type="NCBI Taxonomy" id="2959716"/>
    <lineage>
        <taxon>Bacteria</taxon>
        <taxon>Pseudomonadati</taxon>
        <taxon>Pseudomonadota</taxon>
        <taxon>Alphaproteobacteria</taxon>
        <taxon>Futianiales</taxon>
        <taxon>Futianiaceae</taxon>
        <taxon>Futiania</taxon>
    </lineage>
</organism>
<keyword evidence="11" id="KW-1185">Reference proteome</keyword>
<dbReference type="InterPro" id="IPR050086">
    <property type="entry name" value="MetN_ABC_transporter-like"/>
</dbReference>
<dbReference type="PROSITE" id="PS00211">
    <property type="entry name" value="ABC_TRANSPORTER_1"/>
    <property type="match status" value="1"/>
</dbReference>
<dbReference type="GO" id="GO:0016887">
    <property type="term" value="F:ATP hydrolysis activity"/>
    <property type="evidence" value="ECO:0007669"/>
    <property type="project" value="InterPro"/>
</dbReference>
<proteinExistence type="inferred from homology"/>
<evidence type="ECO:0000256" key="4">
    <source>
        <dbReference type="ARBA" id="ARBA00022475"/>
    </source>
</evidence>
<dbReference type="InterPro" id="IPR003439">
    <property type="entry name" value="ABC_transporter-like_ATP-bd"/>
</dbReference>
<keyword evidence="3" id="KW-0813">Transport</keyword>
<evidence type="ECO:0000259" key="9">
    <source>
        <dbReference type="PROSITE" id="PS50893"/>
    </source>
</evidence>
<dbReference type="EMBL" id="JAMZFT010000003">
    <property type="protein sequence ID" value="MCP1337676.1"/>
    <property type="molecule type" value="Genomic_DNA"/>
</dbReference>
<dbReference type="InterPro" id="IPR003593">
    <property type="entry name" value="AAA+_ATPase"/>
</dbReference>
<dbReference type="GO" id="GO:0005315">
    <property type="term" value="F:phosphate transmembrane transporter activity"/>
    <property type="evidence" value="ECO:0007669"/>
    <property type="project" value="InterPro"/>
</dbReference>
<keyword evidence="8" id="KW-0472">Membrane</keyword>
<comment type="caution">
    <text evidence="10">The sequence shown here is derived from an EMBL/GenBank/DDBJ whole genome shotgun (WGS) entry which is preliminary data.</text>
</comment>
<dbReference type="CDD" id="cd03260">
    <property type="entry name" value="ABC_PstB_phosphate_transporter"/>
    <property type="match status" value="1"/>
</dbReference>
<name>A0A9J6PBX5_9PROT</name>
<gene>
    <name evidence="10" type="ORF">NJQ99_14735</name>
</gene>
<keyword evidence="5" id="KW-0592">Phosphate transport</keyword>
<dbReference type="Pfam" id="PF00005">
    <property type="entry name" value="ABC_tran"/>
    <property type="match status" value="1"/>
</dbReference>
<evidence type="ECO:0000256" key="2">
    <source>
        <dbReference type="ARBA" id="ARBA00005417"/>
    </source>
</evidence>
<dbReference type="GO" id="GO:0035435">
    <property type="term" value="P:phosphate ion transmembrane transport"/>
    <property type="evidence" value="ECO:0007669"/>
    <property type="project" value="InterPro"/>
</dbReference>
<evidence type="ECO:0000256" key="1">
    <source>
        <dbReference type="ARBA" id="ARBA00004202"/>
    </source>
</evidence>
<dbReference type="Proteomes" id="UP001055804">
    <property type="component" value="Unassembled WGS sequence"/>
</dbReference>
<dbReference type="Gene3D" id="3.40.50.300">
    <property type="entry name" value="P-loop containing nucleotide triphosphate hydrolases"/>
    <property type="match status" value="1"/>
</dbReference>
<dbReference type="InterPro" id="IPR005670">
    <property type="entry name" value="PstB-like"/>
</dbReference>
<evidence type="ECO:0000256" key="5">
    <source>
        <dbReference type="ARBA" id="ARBA00022592"/>
    </source>
</evidence>
<evidence type="ECO:0000256" key="7">
    <source>
        <dbReference type="ARBA" id="ARBA00022840"/>
    </source>
</evidence>
<dbReference type="PANTHER" id="PTHR43166">
    <property type="entry name" value="AMINO ACID IMPORT ATP-BINDING PROTEIN"/>
    <property type="match status" value="1"/>
</dbReference>
<dbReference type="AlphaFoldDB" id="A0A9J6PBX5"/>
<keyword evidence="6" id="KW-0547">Nucleotide-binding</keyword>
<reference evidence="10" key="1">
    <citation type="submission" date="2022-06" db="EMBL/GenBank/DDBJ databases">
        <title>Isolation and Genomics of Futiania mangrovii gen. nov., sp. nov., a Rare and Metabolically-versatile member in the Class Alphaproteobacteria.</title>
        <authorList>
            <person name="Liu L."/>
            <person name="Huang W.-C."/>
            <person name="Pan J."/>
            <person name="Li J."/>
            <person name="Huang Y."/>
            <person name="Du H."/>
            <person name="Liu Y."/>
            <person name="Li M."/>
        </authorList>
    </citation>
    <scope>NUCLEOTIDE SEQUENCE</scope>
    <source>
        <strain evidence="10">FT118</strain>
    </source>
</reference>
<evidence type="ECO:0000313" key="10">
    <source>
        <dbReference type="EMBL" id="MCP1337676.1"/>
    </source>
</evidence>
<evidence type="ECO:0000256" key="3">
    <source>
        <dbReference type="ARBA" id="ARBA00022448"/>
    </source>
</evidence>
<dbReference type="GO" id="GO:0005886">
    <property type="term" value="C:plasma membrane"/>
    <property type="evidence" value="ECO:0007669"/>
    <property type="project" value="UniProtKB-SubCell"/>
</dbReference>
<dbReference type="RefSeq" id="WP_269333637.1">
    <property type="nucleotide sequence ID" value="NZ_JAMZFT010000003.1"/>
</dbReference>